<dbReference type="InterPro" id="IPR036047">
    <property type="entry name" value="F-box-like_dom_sf"/>
</dbReference>
<evidence type="ECO:0000313" key="4">
    <source>
        <dbReference type="EMBL" id="PKU87192.1"/>
    </source>
</evidence>
<dbReference type="AlphaFoldDB" id="A0A2I0XH05"/>
<dbReference type="InterPro" id="IPR001810">
    <property type="entry name" value="F-box_dom"/>
</dbReference>
<dbReference type="Gene3D" id="2.120.10.80">
    <property type="entry name" value="Kelch-type beta propeller"/>
    <property type="match status" value="1"/>
</dbReference>
<feature type="domain" description="F-box" evidence="3">
    <location>
        <begin position="54"/>
        <end position="94"/>
    </location>
</feature>
<dbReference type="Pfam" id="PF25210">
    <property type="entry name" value="Kelch_FKB95"/>
    <property type="match status" value="1"/>
</dbReference>
<reference evidence="4 5" key="1">
    <citation type="journal article" date="2016" name="Sci. Rep.">
        <title>The Dendrobium catenatum Lindl. genome sequence provides insights into polysaccharide synthase, floral development and adaptive evolution.</title>
        <authorList>
            <person name="Zhang G.Q."/>
            <person name="Xu Q."/>
            <person name="Bian C."/>
            <person name="Tsai W.C."/>
            <person name="Yeh C.M."/>
            <person name="Liu K.W."/>
            <person name="Yoshida K."/>
            <person name="Zhang L.S."/>
            <person name="Chang S.B."/>
            <person name="Chen F."/>
            <person name="Shi Y."/>
            <person name="Su Y.Y."/>
            <person name="Zhang Y.Q."/>
            <person name="Chen L.J."/>
            <person name="Yin Y."/>
            <person name="Lin M."/>
            <person name="Huang H."/>
            <person name="Deng H."/>
            <person name="Wang Z.W."/>
            <person name="Zhu S.L."/>
            <person name="Zhao X."/>
            <person name="Deng C."/>
            <person name="Niu S.C."/>
            <person name="Huang J."/>
            <person name="Wang M."/>
            <person name="Liu G.H."/>
            <person name="Yang H.J."/>
            <person name="Xiao X.J."/>
            <person name="Hsiao Y.Y."/>
            <person name="Wu W.L."/>
            <person name="Chen Y.Y."/>
            <person name="Mitsuda N."/>
            <person name="Ohme-Takagi M."/>
            <person name="Luo Y.B."/>
            <person name="Van de Peer Y."/>
            <person name="Liu Z.J."/>
        </authorList>
    </citation>
    <scope>NUCLEOTIDE SEQUENCE [LARGE SCALE GENOMIC DNA]</scope>
    <source>
        <tissue evidence="4">The whole plant</tissue>
    </source>
</reference>
<dbReference type="InterPro" id="IPR015915">
    <property type="entry name" value="Kelch-typ_b-propeller"/>
</dbReference>
<gene>
    <name evidence="4" type="ORF">MA16_Dca009340</name>
</gene>
<evidence type="ECO:0000256" key="2">
    <source>
        <dbReference type="ARBA" id="ARBA00022737"/>
    </source>
</evidence>
<organism evidence="4 5">
    <name type="scientific">Dendrobium catenatum</name>
    <dbReference type="NCBI Taxonomy" id="906689"/>
    <lineage>
        <taxon>Eukaryota</taxon>
        <taxon>Viridiplantae</taxon>
        <taxon>Streptophyta</taxon>
        <taxon>Embryophyta</taxon>
        <taxon>Tracheophyta</taxon>
        <taxon>Spermatophyta</taxon>
        <taxon>Magnoliopsida</taxon>
        <taxon>Liliopsida</taxon>
        <taxon>Asparagales</taxon>
        <taxon>Orchidaceae</taxon>
        <taxon>Epidendroideae</taxon>
        <taxon>Malaxideae</taxon>
        <taxon>Dendrobiinae</taxon>
        <taxon>Dendrobium</taxon>
    </lineage>
</organism>
<evidence type="ECO:0000259" key="3">
    <source>
        <dbReference type="SMART" id="SM00256"/>
    </source>
</evidence>
<sequence length="405" mass="45871">MQRFRVSSHQSPVHKLGDNQMRLSPKFRLQMTPPHPCPLDSILTLELGPLIPGLPDDIALTCLLRLPLDFHSTCRAVCRRWRHLLARKEYFFTQRRALGFSSPFLFTFAFHRCNGRIQWQVMDLAHFSWHTIPAMPCRDRVCPHGFGCVAIPQEASLLVCGGIVSDMDCPLHLVLKFEVCRNRWTVMTRMHTPRSFFAGGVIDGMVYVAGGFSTDQYELDSAEVFDPAKGTWHPVSRMLTNMSSYDSAVLGGKLYVTEGWVWPFLSSPRGQVYDPMTDTWESMTAGMREGWTGLSVILDGHLFVISEHEGMRVKVYDTESDSWGTIEGCSVPERIRKPFSVNAIGWTIYVVGRGLHVAIGFVQRERSVVSVGNRMKSTFSIRWREIDVPLTFCDLTPSSTQVLFG</sequence>
<dbReference type="CDD" id="cd22152">
    <property type="entry name" value="F-box_AtAFR-like"/>
    <property type="match status" value="1"/>
</dbReference>
<dbReference type="Gene3D" id="1.20.1280.50">
    <property type="match status" value="1"/>
</dbReference>
<dbReference type="Proteomes" id="UP000233837">
    <property type="component" value="Unassembled WGS sequence"/>
</dbReference>
<evidence type="ECO:0000256" key="1">
    <source>
        <dbReference type="ARBA" id="ARBA00022441"/>
    </source>
</evidence>
<dbReference type="InterPro" id="IPR057499">
    <property type="entry name" value="Kelch_FKB95"/>
</dbReference>
<dbReference type="SUPFAM" id="SSF81383">
    <property type="entry name" value="F-box domain"/>
    <property type="match status" value="1"/>
</dbReference>
<dbReference type="Pfam" id="PF00646">
    <property type="entry name" value="F-box"/>
    <property type="match status" value="1"/>
</dbReference>
<dbReference type="InterPro" id="IPR006652">
    <property type="entry name" value="Kelch_1"/>
</dbReference>
<name>A0A2I0XH05_9ASPA</name>
<dbReference type="PANTHER" id="PTHR46344">
    <property type="entry name" value="OS02G0202900 PROTEIN"/>
    <property type="match status" value="1"/>
</dbReference>
<evidence type="ECO:0000313" key="5">
    <source>
        <dbReference type="Proteomes" id="UP000233837"/>
    </source>
</evidence>
<protein>
    <submittedName>
        <fullName evidence="4">F-box/kelch-repeat protein</fullName>
    </submittedName>
</protein>
<dbReference type="PANTHER" id="PTHR46344:SF4">
    <property type="entry name" value="OS07G0153400 PROTEIN"/>
    <property type="match status" value="1"/>
</dbReference>
<dbReference type="SUPFAM" id="SSF117281">
    <property type="entry name" value="Kelch motif"/>
    <property type="match status" value="1"/>
</dbReference>
<reference evidence="4 5" key="2">
    <citation type="journal article" date="2017" name="Nature">
        <title>The Apostasia genome and the evolution of orchids.</title>
        <authorList>
            <person name="Zhang G.Q."/>
            <person name="Liu K.W."/>
            <person name="Li Z."/>
            <person name="Lohaus R."/>
            <person name="Hsiao Y.Y."/>
            <person name="Niu S.C."/>
            <person name="Wang J.Y."/>
            <person name="Lin Y.C."/>
            <person name="Xu Q."/>
            <person name="Chen L.J."/>
            <person name="Yoshida K."/>
            <person name="Fujiwara S."/>
            <person name="Wang Z.W."/>
            <person name="Zhang Y.Q."/>
            <person name="Mitsuda N."/>
            <person name="Wang M."/>
            <person name="Liu G.H."/>
            <person name="Pecoraro L."/>
            <person name="Huang H.X."/>
            <person name="Xiao X.J."/>
            <person name="Lin M."/>
            <person name="Wu X.Y."/>
            <person name="Wu W.L."/>
            <person name="Chen Y.Y."/>
            <person name="Chang S.B."/>
            <person name="Sakamoto S."/>
            <person name="Ohme-Takagi M."/>
            <person name="Yagi M."/>
            <person name="Zeng S.J."/>
            <person name="Shen C.Y."/>
            <person name="Yeh C.M."/>
            <person name="Luo Y.B."/>
            <person name="Tsai W.C."/>
            <person name="Van de Peer Y."/>
            <person name="Liu Z.J."/>
        </authorList>
    </citation>
    <scope>NUCLEOTIDE SEQUENCE [LARGE SCALE GENOMIC DNA]</scope>
    <source>
        <tissue evidence="4">The whole plant</tissue>
    </source>
</reference>
<proteinExistence type="predicted"/>
<dbReference type="EMBL" id="KZ501892">
    <property type="protein sequence ID" value="PKU87192.1"/>
    <property type="molecule type" value="Genomic_DNA"/>
</dbReference>
<accession>A0A2I0XH05</accession>
<dbReference type="SMART" id="SM00256">
    <property type="entry name" value="FBOX"/>
    <property type="match status" value="1"/>
</dbReference>
<keyword evidence="5" id="KW-1185">Reference proteome</keyword>
<keyword evidence="1" id="KW-0880">Kelch repeat</keyword>
<dbReference type="SMART" id="SM00612">
    <property type="entry name" value="Kelch"/>
    <property type="match status" value="2"/>
</dbReference>
<dbReference type="OrthoDB" id="45365at2759"/>
<keyword evidence="2" id="KW-0677">Repeat</keyword>